<comment type="function">
    <text evidence="7">Ligates lysine onto the cytidine present at position 34 of the AUA codon-specific tRNA(Ile) that contains the anticodon CAU, in an ATP-dependent manner. Cytidine is converted to lysidine, thus changing the amino acid specificity of the tRNA from methionine to isoleucine.</text>
</comment>
<dbReference type="InterPro" id="IPR011063">
    <property type="entry name" value="TilS/TtcA_N"/>
</dbReference>
<dbReference type="Gene3D" id="3.40.50.620">
    <property type="entry name" value="HUPs"/>
    <property type="match status" value="1"/>
</dbReference>
<evidence type="ECO:0000256" key="3">
    <source>
        <dbReference type="ARBA" id="ARBA00022694"/>
    </source>
</evidence>
<feature type="domain" description="tRNA(Ile)-lysidine synthase substrate-binding" evidence="9">
    <location>
        <begin position="282"/>
        <end position="340"/>
    </location>
</feature>
<dbReference type="InterPro" id="IPR014729">
    <property type="entry name" value="Rossmann-like_a/b/a_fold"/>
</dbReference>
<dbReference type="GO" id="GO:0032267">
    <property type="term" value="F:tRNA(Ile)-lysidine synthase activity"/>
    <property type="evidence" value="ECO:0007669"/>
    <property type="project" value="UniProtKB-EC"/>
</dbReference>
<dbReference type="NCBIfam" id="TIGR02432">
    <property type="entry name" value="lysidine_TilS_N"/>
    <property type="match status" value="1"/>
</dbReference>
<dbReference type="PANTHER" id="PTHR43033">
    <property type="entry name" value="TRNA(ILE)-LYSIDINE SYNTHASE-RELATED"/>
    <property type="match status" value="1"/>
</dbReference>
<dbReference type="EMBL" id="JAVDQF010000001">
    <property type="protein sequence ID" value="MDR6269620.1"/>
    <property type="molecule type" value="Genomic_DNA"/>
</dbReference>
<dbReference type="Proteomes" id="UP001185069">
    <property type="component" value="Unassembled WGS sequence"/>
</dbReference>
<proteinExistence type="inferred from homology"/>
<keyword evidence="3 7" id="KW-0819">tRNA processing</keyword>
<comment type="catalytic activity">
    <reaction evidence="6 7">
        <text>cytidine(34) in tRNA(Ile2) + L-lysine + ATP = lysidine(34) in tRNA(Ile2) + AMP + diphosphate + H(+)</text>
        <dbReference type="Rhea" id="RHEA:43744"/>
        <dbReference type="Rhea" id="RHEA-COMP:10625"/>
        <dbReference type="Rhea" id="RHEA-COMP:10670"/>
        <dbReference type="ChEBI" id="CHEBI:15378"/>
        <dbReference type="ChEBI" id="CHEBI:30616"/>
        <dbReference type="ChEBI" id="CHEBI:32551"/>
        <dbReference type="ChEBI" id="CHEBI:33019"/>
        <dbReference type="ChEBI" id="CHEBI:82748"/>
        <dbReference type="ChEBI" id="CHEBI:83665"/>
        <dbReference type="ChEBI" id="CHEBI:456215"/>
        <dbReference type="EC" id="6.3.4.19"/>
    </reaction>
</comment>
<protein>
    <recommendedName>
        <fullName evidence="7">tRNA(Ile)-lysidine synthase</fullName>
        <ecNumber evidence="7">6.3.4.19</ecNumber>
    </recommendedName>
    <alternativeName>
        <fullName evidence="7">tRNA(Ile)-2-lysyl-cytidine synthase</fullName>
    </alternativeName>
    <alternativeName>
        <fullName evidence="7">tRNA(Ile)-lysidine synthetase</fullName>
    </alternativeName>
</protein>
<evidence type="ECO:0000256" key="7">
    <source>
        <dbReference type="HAMAP-Rule" id="MF_01161"/>
    </source>
</evidence>
<dbReference type="InterPro" id="IPR012094">
    <property type="entry name" value="tRNA_Ile_lys_synt"/>
</dbReference>
<dbReference type="CDD" id="cd01992">
    <property type="entry name" value="TilS_N"/>
    <property type="match status" value="1"/>
</dbReference>
<keyword evidence="4 7" id="KW-0547">Nucleotide-binding</keyword>
<keyword evidence="5 7" id="KW-0067">ATP-binding</keyword>
<dbReference type="RefSeq" id="WP_309798077.1">
    <property type="nucleotide sequence ID" value="NZ_BAAAHY010000005.1"/>
</dbReference>
<evidence type="ECO:0000256" key="5">
    <source>
        <dbReference type="ARBA" id="ARBA00022840"/>
    </source>
</evidence>
<gene>
    <name evidence="7" type="primary">tilS</name>
    <name evidence="10" type="ORF">JOE69_001858</name>
</gene>
<keyword evidence="11" id="KW-1185">Reference proteome</keyword>
<evidence type="ECO:0000313" key="11">
    <source>
        <dbReference type="Proteomes" id="UP001185069"/>
    </source>
</evidence>
<comment type="caution">
    <text evidence="10">The sequence shown here is derived from an EMBL/GenBank/DDBJ whole genome shotgun (WGS) entry which is preliminary data.</text>
</comment>
<name>A0ABU1JBU1_9MICC</name>
<keyword evidence="2 7" id="KW-0436">Ligase</keyword>
<feature type="domain" description="tRNA(Ile)-lysidine/2-thiocytidine synthase N-terminal" evidence="8">
    <location>
        <begin position="47"/>
        <end position="227"/>
    </location>
</feature>
<dbReference type="SUPFAM" id="SSF82829">
    <property type="entry name" value="MesJ substrate recognition domain-like"/>
    <property type="match status" value="1"/>
</dbReference>
<dbReference type="Gene3D" id="1.20.59.20">
    <property type="match status" value="1"/>
</dbReference>
<dbReference type="Pfam" id="PF09179">
    <property type="entry name" value="TilS"/>
    <property type="match status" value="1"/>
</dbReference>
<feature type="binding site" evidence="7">
    <location>
        <begin position="52"/>
        <end position="57"/>
    </location>
    <ligand>
        <name>ATP</name>
        <dbReference type="ChEBI" id="CHEBI:30616"/>
    </ligand>
</feature>
<comment type="subcellular location">
    <subcellularLocation>
        <location evidence="7">Cytoplasm</location>
    </subcellularLocation>
</comment>
<dbReference type="SUPFAM" id="SSF52402">
    <property type="entry name" value="Adenine nucleotide alpha hydrolases-like"/>
    <property type="match status" value="1"/>
</dbReference>
<dbReference type="Pfam" id="PF01171">
    <property type="entry name" value="ATP_bind_3"/>
    <property type="match status" value="1"/>
</dbReference>
<reference evidence="10 11" key="1">
    <citation type="submission" date="2023-07" db="EMBL/GenBank/DDBJ databases">
        <title>Sequencing the genomes of 1000 actinobacteria strains.</title>
        <authorList>
            <person name="Klenk H.-P."/>
        </authorList>
    </citation>
    <scope>NUCLEOTIDE SEQUENCE [LARGE SCALE GENOMIC DNA]</scope>
    <source>
        <strain evidence="10 11">DSM 14555</strain>
    </source>
</reference>
<evidence type="ECO:0000259" key="8">
    <source>
        <dbReference type="Pfam" id="PF01171"/>
    </source>
</evidence>
<dbReference type="PANTHER" id="PTHR43033:SF1">
    <property type="entry name" value="TRNA(ILE)-LYSIDINE SYNTHASE-RELATED"/>
    <property type="match status" value="1"/>
</dbReference>
<evidence type="ECO:0000256" key="6">
    <source>
        <dbReference type="ARBA" id="ARBA00048539"/>
    </source>
</evidence>
<comment type="similarity">
    <text evidence="7">Belongs to the tRNA(Ile)-lysidine synthase family.</text>
</comment>
<sequence length="362" mass="38602">MADADSIGPVSARPGFAGPRRRLRPVVGKARGILRESLPELAPSDLVLVACSGGPDSLALAAVAAFFQHRKAFRVGAVVVDHGLQEGSGEVARQTADALRQLGLAPVEVRTVRVVPGSGGPEDSARKARYDALAAAAVEHRARAVLLGHTLDDQAEQVMLGLARGSGTRSLSGMPASREFAGALLLRPFLPLRREETLEICAVEGLEPWHDPSNDDPGFTRSRIRHRVLPFLEAELGPGIAQSLYRSASILAQDADFLDQLAGREFTRIAEVGADRVLLAEAELNALPTALRHRVLARAVVELGGAQPSFERLRAAESLLRRQGSAGPVQLAGKVSAYRQARNSGPSYGKLVLKRLSQSQET</sequence>
<evidence type="ECO:0000256" key="4">
    <source>
        <dbReference type="ARBA" id="ARBA00022741"/>
    </source>
</evidence>
<organism evidence="10 11">
    <name type="scientific">Arthrobacter russicus</name>
    <dbReference type="NCBI Taxonomy" id="172040"/>
    <lineage>
        <taxon>Bacteria</taxon>
        <taxon>Bacillati</taxon>
        <taxon>Actinomycetota</taxon>
        <taxon>Actinomycetes</taxon>
        <taxon>Micrococcales</taxon>
        <taxon>Micrococcaceae</taxon>
        <taxon>Arthrobacter</taxon>
    </lineage>
</organism>
<dbReference type="InterPro" id="IPR015262">
    <property type="entry name" value="tRNA_Ile_lys_synt_subst-bd"/>
</dbReference>
<keyword evidence="1 7" id="KW-0963">Cytoplasm</keyword>
<evidence type="ECO:0000313" key="10">
    <source>
        <dbReference type="EMBL" id="MDR6269620.1"/>
    </source>
</evidence>
<dbReference type="HAMAP" id="MF_01161">
    <property type="entry name" value="tRNA_Ile_lys_synt"/>
    <property type="match status" value="1"/>
</dbReference>
<evidence type="ECO:0000256" key="2">
    <source>
        <dbReference type="ARBA" id="ARBA00022598"/>
    </source>
</evidence>
<accession>A0ABU1JBU1</accession>
<evidence type="ECO:0000259" key="9">
    <source>
        <dbReference type="Pfam" id="PF09179"/>
    </source>
</evidence>
<dbReference type="EC" id="6.3.4.19" evidence="7"/>
<comment type="domain">
    <text evidence="7">The N-terminal region contains the highly conserved SGGXDS motif, predicted to be a P-loop motif involved in ATP binding.</text>
</comment>
<dbReference type="InterPro" id="IPR012795">
    <property type="entry name" value="tRNA_Ile_lys_synt_N"/>
</dbReference>
<evidence type="ECO:0000256" key="1">
    <source>
        <dbReference type="ARBA" id="ARBA00022490"/>
    </source>
</evidence>